<evidence type="ECO:0000313" key="9">
    <source>
        <dbReference type="EMBL" id="XDK24757.1"/>
    </source>
</evidence>
<gene>
    <name evidence="5 9" type="primary">recX</name>
    <name evidence="9" type="ORF">AB0763_11265</name>
</gene>
<evidence type="ECO:0000259" key="8">
    <source>
        <dbReference type="Pfam" id="PF21982"/>
    </source>
</evidence>
<dbReference type="EMBL" id="CP162601">
    <property type="protein sequence ID" value="XDK24757.1"/>
    <property type="molecule type" value="Genomic_DNA"/>
</dbReference>
<proteinExistence type="inferred from homology"/>
<organism evidence="9">
    <name type="scientific">Vibrio sp. HB236076</name>
    <dbReference type="NCBI Taxonomy" id="3232307"/>
    <lineage>
        <taxon>Bacteria</taxon>
        <taxon>Pseudomonadati</taxon>
        <taxon>Pseudomonadota</taxon>
        <taxon>Gammaproteobacteria</taxon>
        <taxon>Vibrionales</taxon>
        <taxon>Vibrionaceae</taxon>
        <taxon>Vibrio</taxon>
    </lineage>
</organism>
<dbReference type="PANTHER" id="PTHR33602:SF1">
    <property type="entry name" value="REGULATORY PROTEIN RECX FAMILY PROTEIN"/>
    <property type="match status" value="1"/>
</dbReference>
<feature type="domain" description="RecX second three-helical" evidence="6">
    <location>
        <begin position="56"/>
        <end position="96"/>
    </location>
</feature>
<dbReference type="InterPro" id="IPR053925">
    <property type="entry name" value="RecX_HTH_3rd"/>
</dbReference>
<evidence type="ECO:0000256" key="4">
    <source>
        <dbReference type="ARBA" id="ARBA00022490"/>
    </source>
</evidence>
<dbReference type="RefSeq" id="WP_306100591.1">
    <property type="nucleotide sequence ID" value="NZ_CP162601.1"/>
</dbReference>
<dbReference type="Pfam" id="PF02631">
    <property type="entry name" value="RecX_HTH2"/>
    <property type="match status" value="1"/>
</dbReference>
<reference evidence="9" key="1">
    <citation type="submission" date="2024-07" db="EMBL/GenBank/DDBJ databases">
        <title>Genome Analysis of a Potential Novel Vibrio Species Secreting pH- and Thermo-stable Alginate Lyase and its Application in Producing Alginate Oligosaccharides.</title>
        <authorList>
            <person name="Huang H."/>
            <person name="Bao K."/>
        </authorList>
    </citation>
    <scope>NUCLEOTIDE SEQUENCE</scope>
    <source>
        <strain evidence="9">HB236076</strain>
    </source>
</reference>
<dbReference type="HAMAP" id="MF_01114">
    <property type="entry name" value="RecX"/>
    <property type="match status" value="1"/>
</dbReference>
<dbReference type="GO" id="GO:0005737">
    <property type="term" value="C:cytoplasm"/>
    <property type="evidence" value="ECO:0007669"/>
    <property type="project" value="UniProtKB-SubCell"/>
</dbReference>
<dbReference type="GO" id="GO:0006282">
    <property type="term" value="P:regulation of DNA repair"/>
    <property type="evidence" value="ECO:0007669"/>
    <property type="project" value="UniProtKB-UniRule"/>
</dbReference>
<accession>A0AB39HBD0</accession>
<evidence type="ECO:0000256" key="1">
    <source>
        <dbReference type="ARBA" id="ARBA00004496"/>
    </source>
</evidence>
<evidence type="ECO:0000256" key="5">
    <source>
        <dbReference type="HAMAP-Rule" id="MF_01114"/>
    </source>
</evidence>
<feature type="domain" description="RecX third three-helical" evidence="7">
    <location>
        <begin position="102"/>
        <end position="147"/>
    </location>
</feature>
<evidence type="ECO:0000256" key="3">
    <source>
        <dbReference type="ARBA" id="ARBA00018111"/>
    </source>
</evidence>
<name>A0AB39HBD0_9VIBR</name>
<dbReference type="KEGG" id="vih:AB0763_11265"/>
<dbReference type="AlphaFoldDB" id="A0AB39HBD0"/>
<sequence length="152" mass="18205">MRKQRTKMNASEYAVYLLSRRDHGVAELQQKMQLKEYAPQEIAAAMEKCQEYGYLDDKRFARSQVRQHINKCHGERRIRQELNLKKVSVDDIDAALEEENTDWFALARRAAEKKFSVFDIKDRKLYQKQVRYLQYRGFDFEQIKYALTPSED</sequence>
<dbReference type="Pfam" id="PF21981">
    <property type="entry name" value="RecX_HTH3"/>
    <property type="match status" value="1"/>
</dbReference>
<evidence type="ECO:0000259" key="6">
    <source>
        <dbReference type="Pfam" id="PF02631"/>
    </source>
</evidence>
<evidence type="ECO:0000259" key="7">
    <source>
        <dbReference type="Pfam" id="PF21981"/>
    </source>
</evidence>
<keyword evidence="4 5" id="KW-0963">Cytoplasm</keyword>
<dbReference type="InterPro" id="IPR036388">
    <property type="entry name" value="WH-like_DNA-bd_sf"/>
</dbReference>
<protein>
    <recommendedName>
        <fullName evidence="3 5">Regulatory protein RecX</fullName>
    </recommendedName>
</protein>
<dbReference type="Pfam" id="PF21982">
    <property type="entry name" value="RecX_HTH1"/>
    <property type="match status" value="1"/>
</dbReference>
<dbReference type="InterPro" id="IPR003783">
    <property type="entry name" value="Regulatory_RecX"/>
</dbReference>
<comment type="similarity">
    <text evidence="2 5">Belongs to the RecX family.</text>
</comment>
<dbReference type="Gene3D" id="1.10.10.10">
    <property type="entry name" value="Winged helix-like DNA-binding domain superfamily/Winged helix DNA-binding domain"/>
    <property type="match status" value="3"/>
</dbReference>
<dbReference type="InterPro" id="IPR053924">
    <property type="entry name" value="RecX_HTH_2nd"/>
</dbReference>
<evidence type="ECO:0000256" key="2">
    <source>
        <dbReference type="ARBA" id="ARBA00009695"/>
    </source>
</evidence>
<dbReference type="PANTHER" id="PTHR33602">
    <property type="entry name" value="REGULATORY PROTEIN RECX FAMILY PROTEIN"/>
    <property type="match status" value="1"/>
</dbReference>
<dbReference type="InterPro" id="IPR053926">
    <property type="entry name" value="RecX_HTH_1st"/>
</dbReference>
<dbReference type="NCBIfam" id="NF001057">
    <property type="entry name" value="PRK00117.3-3"/>
    <property type="match status" value="1"/>
</dbReference>
<feature type="domain" description="RecX first three-helical" evidence="8">
    <location>
        <begin position="12"/>
        <end position="49"/>
    </location>
</feature>
<comment type="function">
    <text evidence="5">Modulates RecA activity.</text>
</comment>
<comment type="subcellular location">
    <subcellularLocation>
        <location evidence="1 5">Cytoplasm</location>
    </subcellularLocation>
</comment>